<dbReference type="EMBL" id="CM003375">
    <property type="protein sequence ID" value="KOM43614.1"/>
    <property type="molecule type" value="Genomic_DNA"/>
</dbReference>
<reference evidence="2" key="1">
    <citation type="journal article" date="2015" name="Proc. Natl. Acad. Sci. U.S.A.">
        <title>Genome sequencing of adzuki bean (Vigna angularis) provides insight into high starch and low fat accumulation and domestication.</title>
        <authorList>
            <person name="Yang K."/>
            <person name="Tian Z."/>
            <person name="Chen C."/>
            <person name="Luo L."/>
            <person name="Zhao B."/>
            <person name="Wang Z."/>
            <person name="Yu L."/>
            <person name="Li Y."/>
            <person name="Sun Y."/>
            <person name="Li W."/>
            <person name="Chen Y."/>
            <person name="Li Y."/>
            <person name="Zhang Y."/>
            <person name="Ai D."/>
            <person name="Zhao J."/>
            <person name="Shang C."/>
            <person name="Ma Y."/>
            <person name="Wu B."/>
            <person name="Wang M."/>
            <person name="Gao L."/>
            <person name="Sun D."/>
            <person name="Zhang P."/>
            <person name="Guo F."/>
            <person name="Wang W."/>
            <person name="Li Y."/>
            <person name="Wang J."/>
            <person name="Varshney R.K."/>
            <person name="Wang J."/>
            <person name="Ling H.Q."/>
            <person name="Wan P."/>
        </authorList>
    </citation>
    <scope>NUCLEOTIDE SEQUENCE</scope>
    <source>
        <strain evidence="2">cv. Jingnong 6</strain>
    </source>
</reference>
<dbReference type="Gramene" id="KOM43614">
    <property type="protein sequence ID" value="KOM43614"/>
    <property type="gene ID" value="LR48_Vigan05g121900"/>
</dbReference>
<name>A0A0L9UM45_PHAAN</name>
<dbReference type="AlphaFoldDB" id="A0A0L9UM45"/>
<accession>A0A0L9UM45</accession>
<dbReference type="Proteomes" id="UP000053144">
    <property type="component" value="Chromosome 5"/>
</dbReference>
<organism evidence="1 2">
    <name type="scientific">Phaseolus angularis</name>
    <name type="common">Azuki bean</name>
    <name type="synonym">Vigna angularis</name>
    <dbReference type="NCBI Taxonomy" id="3914"/>
    <lineage>
        <taxon>Eukaryota</taxon>
        <taxon>Viridiplantae</taxon>
        <taxon>Streptophyta</taxon>
        <taxon>Embryophyta</taxon>
        <taxon>Tracheophyta</taxon>
        <taxon>Spermatophyta</taxon>
        <taxon>Magnoliopsida</taxon>
        <taxon>eudicotyledons</taxon>
        <taxon>Gunneridae</taxon>
        <taxon>Pentapetalae</taxon>
        <taxon>rosids</taxon>
        <taxon>fabids</taxon>
        <taxon>Fabales</taxon>
        <taxon>Fabaceae</taxon>
        <taxon>Papilionoideae</taxon>
        <taxon>50 kb inversion clade</taxon>
        <taxon>NPAAA clade</taxon>
        <taxon>indigoferoid/millettioid clade</taxon>
        <taxon>Phaseoleae</taxon>
        <taxon>Vigna</taxon>
    </lineage>
</organism>
<protein>
    <submittedName>
        <fullName evidence="1">Uncharacterized protein</fullName>
    </submittedName>
</protein>
<evidence type="ECO:0000313" key="2">
    <source>
        <dbReference type="Proteomes" id="UP000053144"/>
    </source>
</evidence>
<evidence type="ECO:0000313" key="1">
    <source>
        <dbReference type="EMBL" id="KOM43614.1"/>
    </source>
</evidence>
<sequence>MHPSSPDSENLIFSSFSLNLLHLLSKKSSLFLLRSLFRHRRSTSGVKSFQINRLVCEAELLENCRALRVEELVVVKRYSV</sequence>
<proteinExistence type="predicted"/>
<gene>
    <name evidence="1" type="ORF">LR48_Vigan05g121900</name>
</gene>